<organism evidence="1 2">
    <name type="scientific">Ligilactobacillus salivarius</name>
    <dbReference type="NCBI Taxonomy" id="1624"/>
    <lineage>
        <taxon>Bacteria</taxon>
        <taxon>Bacillati</taxon>
        <taxon>Bacillota</taxon>
        <taxon>Bacilli</taxon>
        <taxon>Lactobacillales</taxon>
        <taxon>Lactobacillaceae</taxon>
        <taxon>Ligilactobacillus</taxon>
    </lineage>
</organism>
<dbReference type="EMBL" id="VSUB01000001">
    <property type="protein sequence ID" value="MYY64065.1"/>
    <property type="molecule type" value="Genomic_DNA"/>
</dbReference>
<evidence type="ECO:0000313" key="2">
    <source>
        <dbReference type="Proteomes" id="UP000471678"/>
    </source>
</evidence>
<gene>
    <name evidence="1" type="ORF">FYL25_01195</name>
</gene>
<evidence type="ECO:0000313" key="1">
    <source>
        <dbReference type="EMBL" id="MYY64065.1"/>
    </source>
</evidence>
<comment type="caution">
    <text evidence="1">The sequence shown here is derived from an EMBL/GenBank/DDBJ whole genome shotgun (WGS) entry which is preliminary data.</text>
</comment>
<proteinExistence type="predicted"/>
<dbReference type="AlphaFoldDB" id="A0A6N9IPC9"/>
<name>A0A6N9IPC9_9LACO</name>
<dbReference type="Proteomes" id="UP000471678">
    <property type="component" value="Unassembled WGS sequence"/>
</dbReference>
<sequence length="68" mass="7906">MIVIIDTTRGKIESPQYPNTPQIKEMLNEVIAKSLKLLVKRKVTYLKLEDWGVLLNIDYFKSIEIKSV</sequence>
<accession>A0A6N9IPC9</accession>
<dbReference type="RefSeq" id="WP_161022136.1">
    <property type="nucleotide sequence ID" value="NZ_VSUB01000001.1"/>
</dbReference>
<reference evidence="1 2" key="1">
    <citation type="journal article" date="2020" name="Food Funct.">
        <title>Screening of Lactobacillus salivarius strains from the feces of Chinese populations and the evaluation of their effects against intestinal inflammation in mice.</title>
        <authorList>
            <person name="Zhai Q."/>
            <person name="Shen X."/>
            <person name="Cen S."/>
            <person name="Zhang C."/>
            <person name="Tian F."/>
            <person name="Zhao J."/>
            <person name="Zhang H."/>
            <person name="Xue Y."/>
            <person name="Chen W."/>
        </authorList>
    </citation>
    <scope>NUCLEOTIDE SEQUENCE [LARGE SCALE GENOMIC DNA]</scope>
    <source>
        <strain evidence="1 2">FYNDL5_1.scaf</strain>
    </source>
</reference>
<protein>
    <submittedName>
        <fullName evidence="1">Uncharacterized protein</fullName>
    </submittedName>
</protein>